<keyword evidence="2" id="KW-0479">Metal-binding</keyword>
<evidence type="ECO:0000313" key="8">
    <source>
        <dbReference type="Proteomes" id="UP000021369"/>
    </source>
</evidence>
<reference evidence="7 8" key="1">
    <citation type="submission" date="2013-06" db="EMBL/GenBank/DDBJ databases">
        <title>Rumen cellulosomics: divergent fiber-degrading strategies revealed by comparative genome-wide analysis of six Ruminococcal strains.</title>
        <authorList>
            <person name="Dassa B."/>
            <person name="Borovok I."/>
            <person name="Lamed R."/>
            <person name="Flint H."/>
            <person name="Yeoman C.J."/>
            <person name="White B."/>
            <person name="Bayer E.A."/>
        </authorList>
    </citation>
    <scope>NUCLEOTIDE SEQUENCE [LARGE SCALE GENOMIC DNA]</scope>
    <source>
        <strain evidence="7 8">SY3</strain>
    </source>
</reference>
<dbReference type="Pfam" id="PF02906">
    <property type="entry name" value="Fe_hyd_lg_C"/>
    <property type="match status" value="1"/>
</dbReference>
<evidence type="ECO:0000259" key="6">
    <source>
        <dbReference type="PROSITE" id="PS51656"/>
    </source>
</evidence>
<dbReference type="InterPro" id="IPR017900">
    <property type="entry name" value="4Fe4S_Fe_S_CS"/>
</dbReference>
<dbReference type="Proteomes" id="UP000021369">
    <property type="component" value="Unassembled WGS sequence"/>
</dbReference>
<name>A0A011VYE4_RUMAL</name>
<dbReference type="PATRIC" id="fig|1341156.4.peg.1767"/>
<dbReference type="SUPFAM" id="SSF54862">
    <property type="entry name" value="4Fe-4S ferredoxins"/>
    <property type="match status" value="1"/>
</dbReference>
<keyword evidence="7" id="KW-0808">Transferase</keyword>
<dbReference type="EMBL" id="JEOB01000002">
    <property type="protein sequence ID" value="EXM39563.1"/>
    <property type="molecule type" value="Genomic_DNA"/>
</dbReference>
<dbReference type="GO" id="GO:0051539">
    <property type="term" value="F:4 iron, 4 sulfur cluster binding"/>
    <property type="evidence" value="ECO:0007669"/>
    <property type="project" value="UniProtKB-KW"/>
</dbReference>
<sequence>MSSCLTLKKSNCKNCYKCIRHCPVKSIRFSGNQAHIIEQECILCGQCVVVCPQDAKQIVDESEKVRVLLQSGSPVVVSLAPSFIANYHGAGIEQMRDALKKLGFYDVEETAVGATHVKREYERILKEENRDVVISSCCHSVNLLIQKYFPDLLPMLADVISPMQAHCADIKRRIPDAKTVFIGPCVSKKDEAQHYGDTVDAVLTFEELSVWLKEENIEIERSFSADEHSRARFFPTAGGILKTMDCDLPDYTYIAIDGIEKCISVLRELEKGSIHKCFIEMSACNGSCIGGPVMENARYTPIEDQMLIAGYAGSKDYEVEQPDILYMKKQFSLIDLGHAQPTESEIRQILAQMGKFDTSDELNCGSCGYNTCREKAIAIYQGKADISMCLPFLKDKAESFSDTIVRNIPNGIIVLNDSLEVQQINSAAMEMMNIRYASDVLGDQVVRILDPKVFMEVKRTGKGVYNERIFLTEYQRYAERTIVLDRESKMLICIMRDVTDEENARSKKEEISRNTIEVADKVIDKQMRIVQEIASLLGETTAETKIALSKLKESIQDE</sequence>
<dbReference type="PANTHER" id="PTHR11615">
    <property type="entry name" value="NITRATE, FORMATE, IRON DEHYDROGENASE"/>
    <property type="match status" value="1"/>
</dbReference>
<feature type="domain" description="4Fe-4S ferredoxin-type" evidence="5">
    <location>
        <begin position="32"/>
        <end position="61"/>
    </location>
</feature>
<dbReference type="Pfam" id="PF13237">
    <property type="entry name" value="Fer4_10"/>
    <property type="match status" value="1"/>
</dbReference>
<dbReference type="InterPro" id="IPR050340">
    <property type="entry name" value="Cytosolic_Fe-S_CAF"/>
</dbReference>
<dbReference type="InterPro" id="IPR035965">
    <property type="entry name" value="PAS-like_dom_sf"/>
</dbReference>
<protein>
    <submittedName>
        <fullName evidence="7">Histidine kinase</fullName>
    </submittedName>
</protein>
<dbReference type="PROSITE" id="PS51379">
    <property type="entry name" value="4FE4S_FER_2"/>
    <property type="match status" value="2"/>
</dbReference>
<dbReference type="SUPFAM" id="SSF53920">
    <property type="entry name" value="Fe-only hydrogenase"/>
    <property type="match status" value="1"/>
</dbReference>
<dbReference type="PROSITE" id="PS51656">
    <property type="entry name" value="4FE4S"/>
    <property type="match status" value="1"/>
</dbReference>
<proteinExistence type="predicted"/>
<keyword evidence="7" id="KW-0418">Kinase</keyword>
<evidence type="ECO:0000256" key="4">
    <source>
        <dbReference type="ARBA" id="ARBA00023014"/>
    </source>
</evidence>
<dbReference type="Pfam" id="PF04060">
    <property type="entry name" value="FeS"/>
    <property type="match status" value="1"/>
</dbReference>
<dbReference type="GO" id="GO:0016301">
    <property type="term" value="F:kinase activity"/>
    <property type="evidence" value="ECO:0007669"/>
    <property type="project" value="UniProtKB-KW"/>
</dbReference>
<dbReference type="InterPro" id="IPR009016">
    <property type="entry name" value="Fe_hydrogenase"/>
</dbReference>
<evidence type="ECO:0000256" key="3">
    <source>
        <dbReference type="ARBA" id="ARBA00023004"/>
    </source>
</evidence>
<keyword evidence="8" id="KW-1185">Reference proteome</keyword>
<evidence type="ECO:0000259" key="5">
    <source>
        <dbReference type="PROSITE" id="PS51379"/>
    </source>
</evidence>
<dbReference type="Gene3D" id="3.40.950.10">
    <property type="entry name" value="Fe-only Hydrogenase (Larger Subunit), Chain L, domain 3"/>
    <property type="match status" value="1"/>
</dbReference>
<dbReference type="InterPro" id="IPR004108">
    <property type="entry name" value="Fe_hydrogenase_lsu_C"/>
</dbReference>
<keyword evidence="3" id="KW-0408">Iron</keyword>
<comment type="caution">
    <text evidence="7">The sequence shown here is derived from an EMBL/GenBank/DDBJ whole genome shotgun (WGS) entry which is preliminary data.</text>
</comment>
<dbReference type="Gene3D" id="3.30.450.20">
    <property type="entry name" value="PAS domain"/>
    <property type="match status" value="1"/>
</dbReference>
<organism evidence="7 8">
    <name type="scientific">Ruminococcus albus SY3</name>
    <dbReference type="NCBI Taxonomy" id="1341156"/>
    <lineage>
        <taxon>Bacteria</taxon>
        <taxon>Bacillati</taxon>
        <taxon>Bacillota</taxon>
        <taxon>Clostridia</taxon>
        <taxon>Eubacteriales</taxon>
        <taxon>Oscillospiraceae</taxon>
        <taxon>Ruminococcus</taxon>
    </lineage>
</organism>
<dbReference type="Gene3D" id="1.10.15.40">
    <property type="entry name" value="Electron transport complex subunit B, putative Fe-S cluster"/>
    <property type="match status" value="1"/>
</dbReference>
<dbReference type="Gene3D" id="3.30.70.20">
    <property type="match status" value="1"/>
</dbReference>
<keyword evidence="1" id="KW-0004">4Fe-4S</keyword>
<dbReference type="SUPFAM" id="SSF55785">
    <property type="entry name" value="PYP-like sensor domain (PAS domain)"/>
    <property type="match status" value="1"/>
</dbReference>
<feature type="domain" description="4Fe-4S ferredoxin-type" evidence="5">
    <location>
        <begin position="3"/>
        <end position="31"/>
    </location>
</feature>
<dbReference type="OrthoDB" id="9798098at2"/>
<dbReference type="GO" id="GO:0046872">
    <property type="term" value="F:metal ion binding"/>
    <property type="evidence" value="ECO:0007669"/>
    <property type="project" value="UniProtKB-KW"/>
</dbReference>
<evidence type="ECO:0000313" key="7">
    <source>
        <dbReference type="EMBL" id="EXM39563.1"/>
    </source>
</evidence>
<evidence type="ECO:0000256" key="2">
    <source>
        <dbReference type="ARBA" id="ARBA00022723"/>
    </source>
</evidence>
<evidence type="ECO:0000256" key="1">
    <source>
        <dbReference type="ARBA" id="ARBA00022485"/>
    </source>
</evidence>
<dbReference type="InterPro" id="IPR007202">
    <property type="entry name" value="4Fe-4S_dom"/>
</dbReference>
<dbReference type="RefSeq" id="WP_024857644.1">
    <property type="nucleotide sequence ID" value="NZ_JEOB01000002.1"/>
</dbReference>
<dbReference type="AlphaFoldDB" id="A0A011VYE4"/>
<keyword evidence="4" id="KW-0411">Iron-sulfur</keyword>
<dbReference type="PROSITE" id="PS00198">
    <property type="entry name" value="4FE4S_FER_1"/>
    <property type="match status" value="1"/>
</dbReference>
<accession>A0A011VYE4</accession>
<gene>
    <name evidence="7" type="ORF">RASY3_06745</name>
</gene>
<dbReference type="InterPro" id="IPR017896">
    <property type="entry name" value="4Fe4S_Fe-S-bd"/>
</dbReference>
<feature type="domain" description="4Fe-4S" evidence="6">
    <location>
        <begin position="345"/>
        <end position="406"/>
    </location>
</feature>